<keyword evidence="5 6" id="KW-0539">Nucleus</keyword>
<dbReference type="Proteomes" id="UP000265427">
    <property type="component" value="Unassembled WGS sequence"/>
</dbReference>
<dbReference type="GO" id="GO:0005730">
    <property type="term" value="C:nucleolus"/>
    <property type="evidence" value="ECO:0007669"/>
    <property type="project" value="UniProtKB-SubCell"/>
</dbReference>
<dbReference type="EMBL" id="QUTD01003590">
    <property type="protein sequence ID" value="RHY72200.1"/>
    <property type="molecule type" value="Genomic_DNA"/>
</dbReference>
<dbReference type="Proteomes" id="UP000469452">
    <property type="component" value="Unassembled WGS sequence"/>
</dbReference>
<dbReference type="Proteomes" id="UP000266643">
    <property type="component" value="Unassembled WGS sequence"/>
</dbReference>
<evidence type="ECO:0000313" key="14">
    <source>
        <dbReference type="EMBL" id="RHZ11296.1"/>
    </source>
</evidence>
<evidence type="ECO:0000313" key="17">
    <source>
        <dbReference type="Proteomes" id="UP000266196"/>
    </source>
</evidence>
<dbReference type="EMBL" id="QUTE01011021">
    <property type="protein sequence ID" value="RHZ11296.1"/>
    <property type="molecule type" value="Genomic_DNA"/>
</dbReference>
<evidence type="ECO:0000313" key="10">
    <source>
        <dbReference type="EMBL" id="RHY14936.1"/>
    </source>
</evidence>
<dbReference type="GO" id="GO:0000027">
    <property type="term" value="P:ribosomal large subunit assembly"/>
    <property type="evidence" value="ECO:0007669"/>
    <property type="project" value="InterPro"/>
</dbReference>
<dbReference type="EMBL" id="QUTB01006577">
    <property type="protein sequence ID" value="RHY49369.1"/>
    <property type="molecule type" value="Genomic_DNA"/>
</dbReference>
<dbReference type="PANTHER" id="PTHR45841">
    <property type="entry name" value="MRNA TURNOVER PROTEIN 4 MRTO4"/>
    <property type="match status" value="1"/>
</dbReference>
<comment type="similarity">
    <text evidence="2 6">Belongs to the universal ribosomal protein uL10 family.</text>
</comment>
<evidence type="ECO:0000256" key="1">
    <source>
        <dbReference type="ARBA" id="ARBA00004046"/>
    </source>
</evidence>
<evidence type="ECO:0000256" key="4">
    <source>
        <dbReference type="ARBA" id="ARBA00022490"/>
    </source>
</evidence>
<dbReference type="GO" id="GO:0006364">
    <property type="term" value="P:rRNA processing"/>
    <property type="evidence" value="ECO:0007669"/>
    <property type="project" value="TreeGrafter"/>
</dbReference>
<dbReference type="GO" id="GO:0030687">
    <property type="term" value="C:preribosome, large subunit precursor"/>
    <property type="evidence" value="ECO:0007669"/>
    <property type="project" value="TreeGrafter"/>
</dbReference>
<dbReference type="SUPFAM" id="SSF160369">
    <property type="entry name" value="Ribosomal protein L10-like"/>
    <property type="match status" value="1"/>
</dbReference>
<accession>A0A397CZI4</accession>
<evidence type="ECO:0000313" key="11">
    <source>
        <dbReference type="EMBL" id="RHY49369.1"/>
    </source>
</evidence>
<evidence type="ECO:0000256" key="2">
    <source>
        <dbReference type="ARBA" id="ARBA00008889"/>
    </source>
</evidence>
<evidence type="ECO:0000313" key="19">
    <source>
        <dbReference type="Proteomes" id="UP000283543"/>
    </source>
</evidence>
<reference evidence="9 20" key="2">
    <citation type="submission" date="2019-06" db="EMBL/GenBank/DDBJ databases">
        <title>Genomics analysis of Aphanomyces spp. identifies a new class of oomycete effector associated with host adaptation.</title>
        <authorList>
            <person name="Gaulin E."/>
        </authorList>
    </citation>
    <scope>NUCLEOTIDE SEQUENCE [LARGE SCALE GENOMIC DNA]</scope>
    <source>
        <strain evidence="9 20">E</strain>
    </source>
</reference>
<evidence type="ECO:0000256" key="3">
    <source>
        <dbReference type="ARBA" id="ARBA00011117"/>
    </source>
</evidence>
<dbReference type="Proteomes" id="UP000283543">
    <property type="component" value="Unassembled WGS sequence"/>
</dbReference>
<dbReference type="Gene3D" id="3.30.70.1730">
    <property type="match status" value="1"/>
</dbReference>
<protein>
    <recommendedName>
        <fullName evidence="6">Ribosome assembly factor mrt4</fullName>
    </recommendedName>
</protein>
<dbReference type="EMBL" id="QUTC01006377">
    <property type="protein sequence ID" value="RHY52441.1"/>
    <property type="molecule type" value="Genomic_DNA"/>
</dbReference>
<feature type="region of interest" description="Disordered" evidence="7">
    <location>
        <begin position="220"/>
        <end position="245"/>
    </location>
</feature>
<evidence type="ECO:0000313" key="16">
    <source>
        <dbReference type="Proteomes" id="UP000265716"/>
    </source>
</evidence>
<comment type="caution">
    <text evidence="12">The sequence shown here is derived from an EMBL/GenBank/DDBJ whole genome shotgun (WGS) entry which is preliminary data.</text>
</comment>
<dbReference type="FunFam" id="3.30.70.1730:FF:000005">
    <property type="entry name" value="Ribosome assembly factor mrt4"/>
    <property type="match status" value="1"/>
</dbReference>
<name>A0A397CZI4_APHAT</name>
<dbReference type="GO" id="GO:0005737">
    <property type="term" value="C:cytoplasm"/>
    <property type="evidence" value="ECO:0007669"/>
    <property type="project" value="UniProtKB-SubCell"/>
</dbReference>
<feature type="domain" description="Large ribosomal subunit protein uL10-like insertion" evidence="8">
    <location>
        <begin position="125"/>
        <end position="193"/>
    </location>
</feature>
<comment type="function">
    <text evidence="1 6">Component of the ribosome assembly machinery. Nuclear paralog of the ribosomal protein P0, it binds pre-60S subunits at an early stage of assembly in the nucleolus, and is replaced by P0 in cytoplasmic pre-60S subunits and mature 80S ribosomes.</text>
</comment>
<dbReference type="InterPro" id="IPR033867">
    <property type="entry name" value="Mrt4"/>
</dbReference>
<feature type="compositionally biased region" description="Acidic residues" evidence="7">
    <location>
        <begin position="231"/>
        <end position="245"/>
    </location>
</feature>
<dbReference type="InterPro" id="IPR043141">
    <property type="entry name" value="Ribosomal_uL10-like_sf"/>
</dbReference>
<evidence type="ECO:0000313" key="15">
    <source>
        <dbReference type="Proteomes" id="UP000265427"/>
    </source>
</evidence>
<dbReference type="Pfam" id="PF17777">
    <property type="entry name" value="RL10P_insert"/>
    <property type="match status" value="1"/>
</dbReference>
<evidence type="ECO:0000256" key="5">
    <source>
        <dbReference type="ARBA" id="ARBA00023242"/>
    </source>
</evidence>
<dbReference type="InterPro" id="IPR001790">
    <property type="entry name" value="Ribosomal_uL10"/>
</dbReference>
<evidence type="ECO:0000256" key="6">
    <source>
        <dbReference type="RuleBase" id="RU364039"/>
    </source>
</evidence>
<reference evidence="15 16" key="1">
    <citation type="submission" date="2018-08" db="EMBL/GenBank/DDBJ databases">
        <title>Aphanomyces genome sequencing and annotation.</title>
        <authorList>
            <person name="Minardi D."/>
            <person name="Oidtmann B."/>
            <person name="Van Der Giezen M."/>
            <person name="Studholme D.J."/>
        </authorList>
    </citation>
    <scope>NUCLEOTIDE SEQUENCE [LARGE SCALE GENOMIC DNA]</scope>
    <source>
        <strain evidence="14 17">197901</strain>
        <strain evidence="13 18">D2</strain>
        <strain evidence="10 15">Kv</strain>
        <strain evidence="12 16">SA</strain>
        <strain evidence="11 19">Si</strain>
    </source>
</reference>
<dbReference type="FunFam" id="3.90.105.20:FF:000003">
    <property type="entry name" value="Ribosome assembly factor mrt4"/>
    <property type="match status" value="1"/>
</dbReference>
<evidence type="ECO:0000313" key="20">
    <source>
        <dbReference type="Proteomes" id="UP000469452"/>
    </source>
</evidence>
<evidence type="ECO:0000313" key="13">
    <source>
        <dbReference type="EMBL" id="RHY72200.1"/>
    </source>
</evidence>
<keyword evidence="4 6" id="KW-0963">Cytoplasm</keyword>
<evidence type="ECO:0000313" key="18">
    <source>
        <dbReference type="Proteomes" id="UP000266643"/>
    </source>
</evidence>
<dbReference type="EMBL" id="VJMI01010027">
    <property type="protein sequence ID" value="KAF0757165.1"/>
    <property type="molecule type" value="Genomic_DNA"/>
</dbReference>
<dbReference type="EMBL" id="QUSZ01004307">
    <property type="protein sequence ID" value="RHY14936.1"/>
    <property type="molecule type" value="Genomic_DNA"/>
</dbReference>
<dbReference type="VEuPathDB" id="FungiDB:H257_09988"/>
<evidence type="ECO:0000256" key="7">
    <source>
        <dbReference type="SAM" id="MobiDB-lite"/>
    </source>
</evidence>
<organism evidence="12 16">
    <name type="scientific">Aphanomyces astaci</name>
    <name type="common">Crayfish plague agent</name>
    <dbReference type="NCBI Taxonomy" id="112090"/>
    <lineage>
        <taxon>Eukaryota</taxon>
        <taxon>Sar</taxon>
        <taxon>Stramenopiles</taxon>
        <taxon>Oomycota</taxon>
        <taxon>Saprolegniomycetes</taxon>
        <taxon>Saprolegniales</taxon>
        <taxon>Verrucalvaceae</taxon>
        <taxon>Aphanomyces</taxon>
    </lineage>
</organism>
<evidence type="ECO:0000259" key="8">
    <source>
        <dbReference type="Pfam" id="PF17777"/>
    </source>
</evidence>
<comment type="subcellular location">
    <subcellularLocation>
        <location evidence="6">Cytoplasm</location>
    </subcellularLocation>
    <subcellularLocation>
        <location evidence="6">Nucleus</location>
        <location evidence="6">Nucleolus</location>
    </subcellularLocation>
</comment>
<dbReference type="CDD" id="cd05796">
    <property type="entry name" value="Ribosomal_P0_like"/>
    <property type="match status" value="1"/>
</dbReference>
<dbReference type="InterPro" id="IPR040637">
    <property type="entry name" value="Ribosomal_uL10-like_insert"/>
</dbReference>
<comment type="subunit">
    <text evidence="3 6">Associates with the pre-60S ribosomal particle.</text>
</comment>
<keyword evidence="6" id="KW-0690">Ribosome biogenesis</keyword>
<proteinExistence type="inferred from homology"/>
<dbReference type="PANTHER" id="PTHR45841:SF1">
    <property type="entry name" value="MRNA TURNOVER PROTEIN 4 HOMOLOG"/>
    <property type="match status" value="1"/>
</dbReference>
<dbReference type="AlphaFoldDB" id="A0A397CZI4"/>
<dbReference type="Pfam" id="PF00466">
    <property type="entry name" value="Ribosomal_L10"/>
    <property type="match status" value="1"/>
</dbReference>
<dbReference type="GO" id="GO:0003723">
    <property type="term" value="F:RNA binding"/>
    <property type="evidence" value="ECO:0007669"/>
    <property type="project" value="TreeGrafter"/>
</dbReference>
<evidence type="ECO:0000313" key="9">
    <source>
        <dbReference type="EMBL" id="KAF0757165.1"/>
    </source>
</evidence>
<gene>
    <name evidence="9" type="ORF">AaE_004352</name>
    <name evidence="13" type="ORF">DYB30_000948</name>
    <name evidence="14" type="ORF">DYB31_002215</name>
    <name evidence="11" type="ORF">DYB34_000981</name>
    <name evidence="10" type="ORF">DYB36_002555</name>
    <name evidence="12" type="ORF">DYB38_003176</name>
</gene>
<dbReference type="InterPro" id="IPR051742">
    <property type="entry name" value="Ribosome_Assembly_uL10"/>
</dbReference>
<dbReference type="Proteomes" id="UP000266196">
    <property type="component" value="Unassembled WGS sequence"/>
</dbReference>
<sequence>MPKSKRVRSKPLTQTNKKGAELKKGVVETIRHAVDEFETIYVFSFENMRTNHFKVVRADFSDSRFFLGKNKVMKVALGRTREEEYADNLFKLSADITGGVGLLMTNKSKDDVVKYFKDLSVEDYAKSGFVATETVTIPAGPQPQFVGSMVESLRQLGLPIDLKRGVIVLTNDHTICKEGATLTPEQAKLLVHFDKKLSTFNVQLVSRWATEGGVYERLAPKKAKKATSVAADDDEDDNGDDEDME</sequence>
<dbReference type="Proteomes" id="UP000265716">
    <property type="component" value="Unassembled WGS sequence"/>
</dbReference>
<dbReference type="GO" id="GO:0000956">
    <property type="term" value="P:nuclear-transcribed mRNA catabolic process"/>
    <property type="evidence" value="ECO:0007669"/>
    <property type="project" value="TreeGrafter"/>
</dbReference>
<dbReference type="Gene3D" id="3.90.105.20">
    <property type="match status" value="1"/>
</dbReference>
<dbReference type="InterPro" id="IPR043164">
    <property type="entry name" value="Ribosomal_uL10-like_insert_sf"/>
</dbReference>
<evidence type="ECO:0000313" key="12">
    <source>
        <dbReference type="EMBL" id="RHY52441.1"/>
    </source>
</evidence>